<proteinExistence type="predicted"/>
<reference evidence="1" key="1">
    <citation type="journal article" date="2023" name="G3 (Bethesda)">
        <title>A reference genome for the long-term kleptoplast-retaining sea slug Elysia crispata morphotype clarki.</title>
        <authorList>
            <person name="Eastman K.E."/>
            <person name="Pendleton A.L."/>
            <person name="Shaikh M.A."/>
            <person name="Suttiyut T."/>
            <person name="Ogas R."/>
            <person name="Tomko P."/>
            <person name="Gavelis G."/>
            <person name="Widhalm J.R."/>
            <person name="Wisecaver J.H."/>
        </authorList>
    </citation>
    <scope>NUCLEOTIDE SEQUENCE</scope>
    <source>
        <strain evidence="1">ECLA1</strain>
    </source>
</reference>
<keyword evidence="2" id="KW-1185">Reference proteome</keyword>
<evidence type="ECO:0000313" key="2">
    <source>
        <dbReference type="Proteomes" id="UP001283361"/>
    </source>
</evidence>
<sequence>MTNYEQEECGDNTKIPRHIWRLVFGEQNCGALCDTQEEHINSRLKAICAETDLSTMRRWVSCLRESDRSQPSVHDELCSGRPVAAFNIEHQSYREK</sequence>
<dbReference type="Proteomes" id="UP001283361">
    <property type="component" value="Unassembled WGS sequence"/>
</dbReference>
<comment type="caution">
    <text evidence="1">The sequence shown here is derived from an EMBL/GenBank/DDBJ whole genome shotgun (WGS) entry which is preliminary data.</text>
</comment>
<accession>A0AAE1BDI2</accession>
<dbReference type="EMBL" id="JAWDGP010000150">
    <property type="protein sequence ID" value="KAK3803346.1"/>
    <property type="molecule type" value="Genomic_DNA"/>
</dbReference>
<name>A0AAE1BDI2_9GAST</name>
<evidence type="ECO:0000313" key="1">
    <source>
        <dbReference type="EMBL" id="KAK3803346.1"/>
    </source>
</evidence>
<protein>
    <submittedName>
        <fullName evidence="1">Uncharacterized protein</fullName>
    </submittedName>
</protein>
<dbReference type="AlphaFoldDB" id="A0AAE1BDI2"/>
<organism evidence="1 2">
    <name type="scientific">Elysia crispata</name>
    <name type="common">lettuce slug</name>
    <dbReference type="NCBI Taxonomy" id="231223"/>
    <lineage>
        <taxon>Eukaryota</taxon>
        <taxon>Metazoa</taxon>
        <taxon>Spiralia</taxon>
        <taxon>Lophotrochozoa</taxon>
        <taxon>Mollusca</taxon>
        <taxon>Gastropoda</taxon>
        <taxon>Heterobranchia</taxon>
        <taxon>Euthyneura</taxon>
        <taxon>Panpulmonata</taxon>
        <taxon>Sacoglossa</taxon>
        <taxon>Placobranchoidea</taxon>
        <taxon>Plakobranchidae</taxon>
        <taxon>Elysia</taxon>
    </lineage>
</organism>
<gene>
    <name evidence="1" type="ORF">RRG08_046662</name>
</gene>